<feature type="domain" description="RNA-binding S4" evidence="8">
    <location>
        <begin position="3"/>
        <end position="62"/>
    </location>
</feature>
<proteinExistence type="inferred from homology"/>
<evidence type="ECO:0000256" key="5">
    <source>
        <dbReference type="ARBA" id="ARBA00036535"/>
    </source>
</evidence>
<comment type="catalytic activity">
    <reaction evidence="5">
        <text>uridine(2604) in 23S rRNA = pseudouridine(2604) in 23S rRNA</text>
        <dbReference type="Rhea" id="RHEA:38875"/>
        <dbReference type="Rhea" id="RHEA-COMP:10093"/>
        <dbReference type="Rhea" id="RHEA-COMP:10094"/>
        <dbReference type="ChEBI" id="CHEBI:65314"/>
        <dbReference type="ChEBI" id="CHEBI:65315"/>
        <dbReference type="EC" id="5.4.99.21"/>
    </reaction>
</comment>
<dbReference type="Gene3D" id="3.30.70.580">
    <property type="entry name" value="Pseudouridine synthase I, catalytic domain, N-terminal subdomain"/>
    <property type="match status" value="1"/>
</dbReference>
<dbReference type="CDD" id="cd00165">
    <property type="entry name" value="S4"/>
    <property type="match status" value="1"/>
</dbReference>
<sequence length="240" mass="26317">MSPRLDKLLANLGYGSRREIQSLVRAGRVRLGETRLTDPAQKIAPDACSELRIDGEPLDPLPGLVIMLNKPLGMTCSHKDEGPLVHDLLPERWRRRDPMISSVGRLDKETTGLLLLTDDGAFLHKIIAPKTHVPKRYHAELARPLRGDEAALFAAGTLILQGETEPLSPGLLEVATPTRAALTITEGRYHQVRRMFAALGNHVLALHRDRLGGLTLPDDLAPGHYRVLDKAAIEIVLTGS</sequence>
<evidence type="ECO:0000313" key="10">
    <source>
        <dbReference type="Proteomes" id="UP001165667"/>
    </source>
</evidence>
<evidence type="ECO:0000256" key="6">
    <source>
        <dbReference type="PROSITE-ProRule" id="PRU00182"/>
    </source>
</evidence>
<dbReference type="Pfam" id="PF01479">
    <property type="entry name" value="S4"/>
    <property type="match status" value="1"/>
</dbReference>
<gene>
    <name evidence="9" type="ORF">M8523_09035</name>
</gene>
<dbReference type="PROSITE" id="PS50889">
    <property type="entry name" value="S4"/>
    <property type="match status" value="1"/>
</dbReference>
<dbReference type="EC" id="5.4.99.-" evidence="7"/>
<comment type="catalytic activity">
    <reaction evidence="4">
        <text>uridine(35) in tRNA(Tyr) = pseudouridine(35) in tRNA(Tyr)</text>
        <dbReference type="Rhea" id="RHEA:60556"/>
        <dbReference type="Rhea" id="RHEA-COMP:15607"/>
        <dbReference type="Rhea" id="RHEA-COMP:15608"/>
        <dbReference type="ChEBI" id="CHEBI:65314"/>
        <dbReference type="ChEBI" id="CHEBI:65315"/>
    </reaction>
</comment>
<organism evidence="9 10">
    <name type="scientific">Lichenifustis flavocetrariae</name>
    <dbReference type="NCBI Taxonomy" id="2949735"/>
    <lineage>
        <taxon>Bacteria</taxon>
        <taxon>Pseudomonadati</taxon>
        <taxon>Pseudomonadota</taxon>
        <taxon>Alphaproteobacteria</taxon>
        <taxon>Hyphomicrobiales</taxon>
        <taxon>Lichenihabitantaceae</taxon>
        <taxon>Lichenifustis</taxon>
    </lineage>
</organism>
<dbReference type="InterPro" id="IPR018496">
    <property type="entry name" value="PsdUridine_synth_RsuA/RluB_CS"/>
</dbReference>
<dbReference type="NCBIfam" id="TIGR00093">
    <property type="entry name" value="pseudouridine synthase"/>
    <property type="match status" value="1"/>
</dbReference>
<evidence type="ECO:0000256" key="4">
    <source>
        <dbReference type="ARBA" id="ARBA00036390"/>
    </source>
</evidence>
<dbReference type="InterPro" id="IPR050343">
    <property type="entry name" value="RsuA_PseudoU_synthase"/>
</dbReference>
<dbReference type="CDD" id="cd02553">
    <property type="entry name" value="PseudoU_synth_RsuA"/>
    <property type="match status" value="1"/>
</dbReference>
<dbReference type="AlphaFoldDB" id="A0AA41YVZ8"/>
<comment type="caution">
    <text evidence="9">The sequence shown here is derived from an EMBL/GenBank/DDBJ whole genome shotgun (WGS) entry which is preliminary data.</text>
</comment>
<dbReference type="InterPro" id="IPR042092">
    <property type="entry name" value="PsdUridine_s_RsuA/RluB/E/F_cat"/>
</dbReference>
<evidence type="ECO:0000256" key="3">
    <source>
        <dbReference type="ARBA" id="ARBA00023235"/>
    </source>
</evidence>
<dbReference type="PROSITE" id="PS01149">
    <property type="entry name" value="PSI_RSU"/>
    <property type="match status" value="1"/>
</dbReference>
<evidence type="ECO:0000256" key="1">
    <source>
        <dbReference type="ARBA" id="ARBA00000073"/>
    </source>
</evidence>
<dbReference type="InterPro" id="IPR002942">
    <property type="entry name" value="S4_RNA-bd"/>
</dbReference>
<dbReference type="SUPFAM" id="SSF55120">
    <property type="entry name" value="Pseudouridine synthase"/>
    <property type="match status" value="1"/>
</dbReference>
<dbReference type="Gene3D" id="3.30.70.1560">
    <property type="entry name" value="Alpha-L RNA-binding motif"/>
    <property type="match status" value="1"/>
</dbReference>
<comment type="catalytic activity">
    <reaction evidence="1">
        <text>a uridine in RNA = a pseudouridine in RNA</text>
        <dbReference type="Rhea" id="RHEA:48348"/>
        <dbReference type="Rhea" id="RHEA-COMP:12068"/>
        <dbReference type="Rhea" id="RHEA-COMP:12069"/>
        <dbReference type="ChEBI" id="CHEBI:65314"/>
        <dbReference type="ChEBI" id="CHEBI:65315"/>
    </reaction>
</comment>
<dbReference type="GO" id="GO:0000455">
    <property type="term" value="P:enzyme-directed rRNA pseudouridine synthesis"/>
    <property type="evidence" value="ECO:0007669"/>
    <property type="project" value="UniProtKB-ARBA"/>
</dbReference>
<keyword evidence="6" id="KW-0694">RNA-binding</keyword>
<name>A0AA41YVZ8_9HYPH</name>
<dbReference type="SMART" id="SM00363">
    <property type="entry name" value="S4"/>
    <property type="match status" value="1"/>
</dbReference>
<keyword evidence="10" id="KW-1185">Reference proteome</keyword>
<dbReference type="PANTHER" id="PTHR47683">
    <property type="entry name" value="PSEUDOURIDINE SYNTHASE FAMILY PROTEIN-RELATED"/>
    <property type="match status" value="1"/>
</dbReference>
<dbReference type="PANTHER" id="PTHR47683:SF2">
    <property type="entry name" value="RNA-BINDING S4 DOMAIN-CONTAINING PROTEIN"/>
    <property type="match status" value="1"/>
</dbReference>
<dbReference type="EMBL" id="JAMOIM010000004">
    <property type="protein sequence ID" value="MCW6508167.1"/>
    <property type="molecule type" value="Genomic_DNA"/>
</dbReference>
<reference evidence="9" key="1">
    <citation type="submission" date="2022-05" db="EMBL/GenBank/DDBJ databases">
        <authorList>
            <person name="Pankratov T."/>
        </authorList>
    </citation>
    <scope>NUCLEOTIDE SEQUENCE</scope>
    <source>
        <strain evidence="9">BP6-180914</strain>
    </source>
</reference>
<accession>A0AA41YVZ8</accession>
<dbReference type="Gene3D" id="3.10.290.10">
    <property type="entry name" value="RNA-binding S4 domain"/>
    <property type="match status" value="1"/>
</dbReference>
<dbReference type="InterPro" id="IPR006145">
    <property type="entry name" value="PsdUridine_synth_RsuA/RluA"/>
</dbReference>
<evidence type="ECO:0000256" key="2">
    <source>
        <dbReference type="ARBA" id="ARBA00008348"/>
    </source>
</evidence>
<dbReference type="SUPFAM" id="SSF55174">
    <property type="entry name" value="Alpha-L RNA-binding motif"/>
    <property type="match status" value="1"/>
</dbReference>
<keyword evidence="3 7" id="KW-0413">Isomerase</keyword>
<dbReference type="RefSeq" id="WP_282584510.1">
    <property type="nucleotide sequence ID" value="NZ_JAMOIM010000004.1"/>
</dbReference>
<dbReference type="InterPro" id="IPR036986">
    <property type="entry name" value="S4_RNA-bd_sf"/>
</dbReference>
<evidence type="ECO:0000259" key="8">
    <source>
        <dbReference type="SMART" id="SM00363"/>
    </source>
</evidence>
<evidence type="ECO:0000256" key="7">
    <source>
        <dbReference type="RuleBase" id="RU003887"/>
    </source>
</evidence>
<dbReference type="GO" id="GO:0160138">
    <property type="term" value="F:23S rRNA pseudouridine(2604) synthase activity"/>
    <property type="evidence" value="ECO:0007669"/>
    <property type="project" value="UniProtKB-EC"/>
</dbReference>
<dbReference type="InterPro" id="IPR000748">
    <property type="entry name" value="PsdUridine_synth_RsuA/RluB/E/F"/>
</dbReference>
<dbReference type="Pfam" id="PF00849">
    <property type="entry name" value="PseudoU_synth_2"/>
    <property type="match status" value="1"/>
</dbReference>
<comment type="similarity">
    <text evidence="2 7">Belongs to the pseudouridine synthase RsuA family.</text>
</comment>
<dbReference type="Proteomes" id="UP001165667">
    <property type="component" value="Unassembled WGS sequence"/>
</dbReference>
<dbReference type="GO" id="GO:0003723">
    <property type="term" value="F:RNA binding"/>
    <property type="evidence" value="ECO:0007669"/>
    <property type="project" value="UniProtKB-KW"/>
</dbReference>
<protein>
    <recommendedName>
        <fullName evidence="7">Pseudouridine synthase</fullName>
        <ecNumber evidence="7">5.4.99.-</ecNumber>
    </recommendedName>
</protein>
<evidence type="ECO:0000313" key="9">
    <source>
        <dbReference type="EMBL" id="MCW6508167.1"/>
    </source>
</evidence>
<dbReference type="InterPro" id="IPR020103">
    <property type="entry name" value="PsdUridine_synth_cat_dom_sf"/>
</dbReference>
<dbReference type="InterPro" id="IPR020094">
    <property type="entry name" value="TruA/RsuA/RluB/E/F_N"/>
</dbReference>